<name>A0A7R9GAR9_9CRUS</name>
<dbReference type="GO" id="GO:0005384">
    <property type="term" value="F:manganese ion transmembrane transporter activity"/>
    <property type="evidence" value="ECO:0007669"/>
    <property type="project" value="TreeGrafter"/>
</dbReference>
<feature type="chain" id="PRO_5036509512" description="GDT1 family protein" evidence="6">
    <location>
        <begin position="21"/>
        <end position="326"/>
    </location>
</feature>
<dbReference type="GO" id="GO:0032472">
    <property type="term" value="P:Golgi calcium ion transport"/>
    <property type="evidence" value="ECO:0007669"/>
    <property type="project" value="TreeGrafter"/>
</dbReference>
<keyword evidence="6" id="KW-0732">Signal</keyword>
<dbReference type="AlphaFoldDB" id="A0A7R9GAR9"/>
<evidence type="ECO:0000256" key="5">
    <source>
        <dbReference type="ARBA" id="ARBA00023136"/>
    </source>
</evidence>
<evidence type="ECO:0000256" key="1">
    <source>
        <dbReference type="ARBA" id="ARBA00004141"/>
    </source>
</evidence>
<reference evidence="8" key="1">
    <citation type="submission" date="2020-11" db="EMBL/GenBank/DDBJ databases">
        <authorList>
            <person name="Tran Van P."/>
        </authorList>
    </citation>
    <scope>NUCLEOTIDE SEQUENCE</scope>
</reference>
<evidence type="ECO:0000256" key="2">
    <source>
        <dbReference type="ARBA" id="ARBA00009190"/>
    </source>
</evidence>
<evidence type="ECO:0000313" key="9">
    <source>
        <dbReference type="Proteomes" id="UP000678499"/>
    </source>
</evidence>
<feature type="compositionally biased region" description="Basic and acidic residues" evidence="7">
    <location>
        <begin position="190"/>
        <end position="209"/>
    </location>
</feature>
<dbReference type="GO" id="GO:0032468">
    <property type="term" value="P:Golgi calcium ion homeostasis"/>
    <property type="evidence" value="ECO:0007669"/>
    <property type="project" value="TreeGrafter"/>
</dbReference>
<keyword evidence="9" id="KW-1185">Reference proteome</keyword>
<evidence type="ECO:0000313" key="8">
    <source>
        <dbReference type="EMBL" id="CAD7274132.1"/>
    </source>
</evidence>
<dbReference type="GO" id="GO:0005794">
    <property type="term" value="C:Golgi apparatus"/>
    <property type="evidence" value="ECO:0007669"/>
    <property type="project" value="TreeGrafter"/>
</dbReference>
<dbReference type="PANTHER" id="PTHR12608:SF1">
    <property type="entry name" value="TRANSMEMBRANE PROTEIN 165"/>
    <property type="match status" value="1"/>
</dbReference>
<dbReference type="GO" id="GO:0015085">
    <property type="term" value="F:calcium ion transmembrane transporter activity"/>
    <property type="evidence" value="ECO:0007669"/>
    <property type="project" value="TreeGrafter"/>
</dbReference>
<gene>
    <name evidence="8" type="ORF">NMOB1V02_LOCUS1985</name>
</gene>
<feature type="transmembrane region" description="Helical" evidence="6">
    <location>
        <begin position="151"/>
        <end position="170"/>
    </location>
</feature>
<evidence type="ECO:0000256" key="4">
    <source>
        <dbReference type="ARBA" id="ARBA00022989"/>
    </source>
</evidence>
<organism evidence="8">
    <name type="scientific">Notodromas monacha</name>
    <dbReference type="NCBI Taxonomy" id="399045"/>
    <lineage>
        <taxon>Eukaryota</taxon>
        <taxon>Metazoa</taxon>
        <taxon>Ecdysozoa</taxon>
        <taxon>Arthropoda</taxon>
        <taxon>Crustacea</taxon>
        <taxon>Oligostraca</taxon>
        <taxon>Ostracoda</taxon>
        <taxon>Podocopa</taxon>
        <taxon>Podocopida</taxon>
        <taxon>Cypridocopina</taxon>
        <taxon>Cypridoidea</taxon>
        <taxon>Cyprididae</taxon>
        <taxon>Notodromas</taxon>
    </lineage>
</organism>
<accession>A0A7R9GAR9</accession>
<dbReference type="GO" id="GO:0016020">
    <property type="term" value="C:membrane"/>
    <property type="evidence" value="ECO:0007669"/>
    <property type="project" value="UniProtKB-SubCell"/>
</dbReference>
<dbReference type="EMBL" id="OA882246">
    <property type="protein sequence ID" value="CAD7274132.1"/>
    <property type="molecule type" value="Genomic_DNA"/>
</dbReference>
<feature type="region of interest" description="Disordered" evidence="7">
    <location>
        <begin position="181"/>
        <end position="221"/>
    </location>
</feature>
<sequence length="326" mass="36088">MYRLLVLSVFLILCVPYIPAQTPMSTMQNTPTDLFIALSSVSLQTLPGFEAVTTQTGMTDFPTITTPFPDWANATNSTENVNTIQGFFKGLVSSLSIVLVSEIGDKTFFIAAIMAMRHARTTVFLGALSALFLMTALSAALGYAVNVIPRVYTQYISAGLFLLFGLKMLYDGYKMSPDEGQEELEEVQNDLEKREEETKPLIQSPEKDQNGFTRPWTPSKRRSSPIWRTFFKIFLQAFTMTLLAEWGDRSQISTIVLAVTNNIWGVVVGGTLGHFLCTGVAVIGGRLLAQRISVKTITIIGGIVFLVFAVTSLFLTSDFKFKVPWQ</sequence>
<keyword evidence="3 6" id="KW-0812">Transmembrane</keyword>
<keyword evidence="5 6" id="KW-0472">Membrane</keyword>
<dbReference type="InterPro" id="IPR049555">
    <property type="entry name" value="GDT1-like_CS"/>
</dbReference>
<protein>
    <recommendedName>
        <fullName evidence="6">GDT1 family protein</fullName>
    </recommendedName>
</protein>
<dbReference type="EMBL" id="CAJPEX010000209">
    <property type="protein sequence ID" value="CAG0914284.1"/>
    <property type="molecule type" value="Genomic_DNA"/>
</dbReference>
<dbReference type="OrthoDB" id="442680at2759"/>
<dbReference type="Pfam" id="PF01169">
    <property type="entry name" value="GDT1"/>
    <property type="match status" value="2"/>
</dbReference>
<dbReference type="PROSITE" id="PS01214">
    <property type="entry name" value="UPF0016"/>
    <property type="match status" value="1"/>
</dbReference>
<feature type="transmembrane region" description="Helical" evidence="6">
    <location>
        <begin position="263"/>
        <end position="284"/>
    </location>
</feature>
<dbReference type="PANTHER" id="PTHR12608">
    <property type="entry name" value="TRANSMEMBRANE PROTEIN HTP-1 RELATED"/>
    <property type="match status" value="1"/>
</dbReference>
<evidence type="ECO:0000256" key="3">
    <source>
        <dbReference type="ARBA" id="ARBA00022692"/>
    </source>
</evidence>
<dbReference type="InterPro" id="IPR001727">
    <property type="entry name" value="GDT1-like"/>
</dbReference>
<evidence type="ECO:0000256" key="6">
    <source>
        <dbReference type="RuleBase" id="RU365102"/>
    </source>
</evidence>
<feature type="transmembrane region" description="Helical" evidence="6">
    <location>
        <begin position="296"/>
        <end position="315"/>
    </location>
</feature>
<comment type="subcellular location">
    <subcellularLocation>
        <location evidence="1 6">Membrane</location>
        <topology evidence="1 6">Multi-pass membrane protein</topology>
    </subcellularLocation>
</comment>
<keyword evidence="4 6" id="KW-1133">Transmembrane helix</keyword>
<dbReference type="Proteomes" id="UP000678499">
    <property type="component" value="Unassembled WGS sequence"/>
</dbReference>
<evidence type="ECO:0000256" key="7">
    <source>
        <dbReference type="SAM" id="MobiDB-lite"/>
    </source>
</evidence>
<feature type="transmembrane region" description="Helical" evidence="6">
    <location>
        <begin position="123"/>
        <end position="145"/>
    </location>
</feature>
<feature type="signal peptide" evidence="6">
    <location>
        <begin position="1"/>
        <end position="20"/>
    </location>
</feature>
<feature type="transmembrane region" description="Helical" evidence="6">
    <location>
        <begin position="226"/>
        <end position="243"/>
    </location>
</feature>
<comment type="similarity">
    <text evidence="2 6">Belongs to the GDT1 family.</text>
</comment>
<proteinExistence type="inferred from homology"/>